<accession>A0A8H7QTX3</accession>
<dbReference type="PANTHER" id="PTHR14187:SF5">
    <property type="entry name" value="HEAT SHOCK 70 KDA PROTEIN 12A"/>
    <property type="match status" value="1"/>
</dbReference>
<sequence>MDILNQIEYIVGIGTTYSGVSIARVNDPLNVIIVSSWNDCNNSPQKFLSSILYLKNENDAPLCGIERDDVGDLGVYVANIGQYLFDIDASNEKLGHLMDGLTIKKVIADYLKYFVQLALKRLQVHDKVLKNNYFEAFFNEEFIDEDIKTICYCLVCPTDRQKFMKDCFVEAGIIEESEAEYRLLFTTKAVATAHCQLSLERGVTRIQNNQSYLVCDVDDISIGIAKMHAAYTESFSSVTTISDNLAYGSMNLETKFEDTDFPEEVAITQNDANGNLIQFTYEKLNRIVFKEFIEGVIEYISNAFEAHRPCKLLISGKYGADTHFFENLTKKCEGEIKQCIYPAKSSLDMISSGAVSSILISPVSSQIPYFDGEQVSRSKKILENPAKNVNRNDTYDFIVGIDFGATFSGCSYAQLKDKHGKPIDTKTIKTIIDKWPGSRLNVFGKTPTLLTYDKKMKPKYFGEEARIQAKLHKELNLLENFKLFLCPESLENFYGHTNDLEELKEQGGFTEDKDWKTEVHAVKVIADYLKLFKNHIIEHIVTKEMDEKFTFHNRSKLLKKYKMRYAITVPAMWNSSARDTMAQAAVEATIIKKDEVDQLLIISEPEAAALHCEKRFTNYFNSLEGNINDTNFIVCDAGGGTVDLVTFNLQINEKKRIDDLSNWFGVNIDKENVPLDDLMRDFVTNYKPNFMPNLQGDINLPGKGITNFTVDSTYRMANGNKTLKMKNQEMKEEIFDPIVNRIFALIDDQFKHAKRFGIKIDALLMIGGFSQSKYLQQRIRNQYSCVCPVSVPFEGVTAISHGAVSYALNPPILTKKNAGQSLSLNFQEPFDKNLNNSAKKVKGSNGDRDFKKELLQYYVGRGQKLKYERTLYKENVYVLYPNAAVIAIFSCDSEEDADNKYITTRHTKIVETKIIMPSMVGIDGRIIHFTVTLQIECMGLSVTVECQDQLINAEVQNITRNRCSSLIFETMRSINVAGTKQPLLLYSLRNN</sequence>
<dbReference type="EMBL" id="JAEPRD010000113">
    <property type="protein sequence ID" value="KAG2198327.1"/>
    <property type="molecule type" value="Genomic_DNA"/>
</dbReference>
<dbReference type="InterPro" id="IPR043129">
    <property type="entry name" value="ATPase_NBD"/>
</dbReference>
<name>A0A8H7QTX3_9FUNG</name>
<evidence type="ECO:0000313" key="1">
    <source>
        <dbReference type="EMBL" id="KAG2198327.1"/>
    </source>
</evidence>
<proteinExistence type="predicted"/>
<reference evidence="1" key="1">
    <citation type="submission" date="2020-12" db="EMBL/GenBank/DDBJ databases">
        <title>Metabolic potential, ecology and presence of endohyphal bacteria is reflected in genomic diversity of Mucoromycotina.</title>
        <authorList>
            <person name="Muszewska A."/>
            <person name="Okrasinska A."/>
            <person name="Steczkiewicz K."/>
            <person name="Drgas O."/>
            <person name="Orlowska M."/>
            <person name="Perlinska-Lenart U."/>
            <person name="Aleksandrzak-Piekarczyk T."/>
            <person name="Szatraj K."/>
            <person name="Zielenkiewicz U."/>
            <person name="Pilsyk S."/>
            <person name="Malc E."/>
            <person name="Mieczkowski P."/>
            <person name="Kruszewska J.S."/>
            <person name="Biernat P."/>
            <person name="Pawlowska J."/>
        </authorList>
    </citation>
    <scope>NUCLEOTIDE SEQUENCE</scope>
    <source>
        <strain evidence="1">WA0000017839</strain>
    </source>
</reference>
<gene>
    <name evidence="1" type="ORF">INT47_003040</name>
</gene>
<evidence type="ECO:0008006" key="3">
    <source>
        <dbReference type="Google" id="ProtNLM"/>
    </source>
</evidence>
<evidence type="ECO:0000313" key="2">
    <source>
        <dbReference type="Proteomes" id="UP000603453"/>
    </source>
</evidence>
<comment type="caution">
    <text evidence="1">The sequence shown here is derived from an EMBL/GenBank/DDBJ whole genome shotgun (WGS) entry which is preliminary data.</text>
</comment>
<dbReference type="Gene3D" id="3.30.420.40">
    <property type="match status" value="1"/>
</dbReference>
<protein>
    <recommendedName>
        <fullName evidence="3">Heat shock protein 70</fullName>
    </recommendedName>
</protein>
<organism evidence="1 2">
    <name type="scientific">Mucor saturninus</name>
    <dbReference type="NCBI Taxonomy" id="64648"/>
    <lineage>
        <taxon>Eukaryota</taxon>
        <taxon>Fungi</taxon>
        <taxon>Fungi incertae sedis</taxon>
        <taxon>Mucoromycota</taxon>
        <taxon>Mucoromycotina</taxon>
        <taxon>Mucoromycetes</taxon>
        <taxon>Mucorales</taxon>
        <taxon>Mucorineae</taxon>
        <taxon>Mucoraceae</taxon>
        <taxon>Mucor</taxon>
    </lineage>
</organism>
<dbReference type="PANTHER" id="PTHR14187">
    <property type="entry name" value="ALPHA KINASE/ELONGATION FACTOR 2 KINASE"/>
    <property type="match status" value="1"/>
</dbReference>
<dbReference type="OrthoDB" id="2275019at2759"/>
<dbReference type="Proteomes" id="UP000603453">
    <property type="component" value="Unassembled WGS sequence"/>
</dbReference>
<keyword evidence="2" id="KW-1185">Reference proteome</keyword>
<dbReference type="SUPFAM" id="SSF53067">
    <property type="entry name" value="Actin-like ATPase domain"/>
    <property type="match status" value="2"/>
</dbReference>
<dbReference type="AlphaFoldDB" id="A0A8H7QTX3"/>